<evidence type="ECO:0000313" key="1">
    <source>
        <dbReference type="EMBL" id="MCI50879.1"/>
    </source>
</evidence>
<accession>A0A392SQB9</accession>
<dbReference type="Proteomes" id="UP000265520">
    <property type="component" value="Unassembled WGS sequence"/>
</dbReference>
<protein>
    <submittedName>
        <fullName evidence="1">Uncharacterized protein</fullName>
    </submittedName>
</protein>
<dbReference type="AlphaFoldDB" id="A0A392SQB9"/>
<proteinExistence type="predicted"/>
<evidence type="ECO:0000313" key="2">
    <source>
        <dbReference type="Proteomes" id="UP000265520"/>
    </source>
</evidence>
<feature type="non-terminal residue" evidence="1">
    <location>
        <position position="1"/>
    </location>
</feature>
<name>A0A392SQB9_9FABA</name>
<sequence length="44" mass="4850">ANRIVGLSQLDLLSCFISGLKPEVRREVLAQQPTSLNQASRLAR</sequence>
<reference evidence="1 2" key="1">
    <citation type="journal article" date="2018" name="Front. Plant Sci.">
        <title>Red Clover (Trifolium pratense) and Zigzag Clover (T. medium) - A Picture of Genomic Similarities and Differences.</title>
        <authorList>
            <person name="Dluhosova J."/>
            <person name="Istvanek J."/>
            <person name="Nedelnik J."/>
            <person name="Repkova J."/>
        </authorList>
    </citation>
    <scope>NUCLEOTIDE SEQUENCE [LARGE SCALE GENOMIC DNA]</scope>
    <source>
        <strain evidence="2">cv. 10/8</strain>
        <tissue evidence="1">Leaf</tissue>
    </source>
</reference>
<organism evidence="1 2">
    <name type="scientific">Trifolium medium</name>
    <dbReference type="NCBI Taxonomy" id="97028"/>
    <lineage>
        <taxon>Eukaryota</taxon>
        <taxon>Viridiplantae</taxon>
        <taxon>Streptophyta</taxon>
        <taxon>Embryophyta</taxon>
        <taxon>Tracheophyta</taxon>
        <taxon>Spermatophyta</taxon>
        <taxon>Magnoliopsida</taxon>
        <taxon>eudicotyledons</taxon>
        <taxon>Gunneridae</taxon>
        <taxon>Pentapetalae</taxon>
        <taxon>rosids</taxon>
        <taxon>fabids</taxon>
        <taxon>Fabales</taxon>
        <taxon>Fabaceae</taxon>
        <taxon>Papilionoideae</taxon>
        <taxon>50 kb inversion clade</taxon>
        <taxon>NPAAA clade</taxon>
        <taxon>Hologalegina</taxon>
        <taxon>IRL clade</taxon>
        <taxon>Trifolieae</taxon>
        <taxon>Trifolium</taxon>
    </lineage>
</organism>
<comment type="caution">
    <text evidence="1">The sequence shown here is derived from an EMBL/GenBank/DDBJ whole genome shotgun (WGS) entry which is preliminary data.</text>
</comment>
<dbReference type="EMBL" id="LXQA010423362">
    <property type="protein sequence ID" value="MCI50879.1"/>
    <property type="molecule type" value="Genomic_DNA"/>
</dbReference>
<keyword evidence="2" id="KW-1185">Reference proteome</keyword>